<evidence type="ECO:0000256" key="3">
    <source>
        <dbReference type="ARBA" id="ARBA00023027"/>
    </source>
</evidence>
<accession>C3XD28</accession>
<keyword evidence="7" id="KW-1185">Reference proteome</keyword>
<evidence type="ECO:0000256" key="4">
    <source>
        <dbReference type="PROSITE-ProRule" id="PRU00236"/>
    </source>
</evidence>
<evidence type="ECO:0000259" key="5">
    <source>
        <dbReference type="PROSITE" id="PS50305"/>
    </source>
</evidence>
<dbReference type="PANTHER" id="PTHR11085">
    <property type="entry name" value="NAD-DEPENDENT PROTEIN DEACYLASE SIRTUIN-5, MITOCHONDRIAL-RELATED"/>
    <property type="match status" value="1"/>
</dbReference>
<organism evidence="6 7">
    <name type="scientific">Oxalobacter formigenes OXCC13</name>
    <dbReference type="NCBI Taxonomy" id="556269"/>
    <lineage>
        <taxon>Bacteria</taxon>
        <taxon>Pseudomonadati</taxon>
        <taxon>Pseudomonadota</taxon>
        <taxon>Betaproteobacteria</taxon>
        <taxon>Burkholderiales</taxon>
        <taxon>Oxalobacteraceae</taxon>
        <taxon>Oxalobacter</taxon>
    </lineage>
</organism>
<dbReference type="PROSITE" id="PS50305">
    <property type="entry name" value="SIRTUIN"/>
    <property type="match status" value="1"/>
</dbReference>
<dbReference type="EC" id="2.3.1.286" evidence="1"/>
<dbReference type="HOGENOM" id="CLU_023643_2_0_4"/>
<dbReference type="InterPro" id="IPR050134">
    <property type="entry name" value="NAD-dep_sirtuin_deacylases"/>
</dbReference>
<name>C3XD28_OXAFO</name>
<keyword evidence="3" id="KW-0520">NAD</keyword>
<evidence type="ECO:0000256" key="1">
    <source>
        <dbReference type="ARBA" id="ARBA00012928"/>
    </source>
</evidence>
<dbReference type="GO" id="GO:0017136">
    <property type="term" value="F:histone deacetylase activity, NAD-dependent"/>
    <property type="evidence" value="ECO:0007669"/>
    <property type="project" value="TreeGrafter"/>
</dbReference>
<dbReference type="GO" id="GO:0070403">
    <property type="term" value="F:NAD+ binding"/>
    <property type="evidence" value="ECO:0007669"/>
    <property type="project" value="InterPro"/>
</dbReference>
<comment type="caution">
    <text evidence="4">Lacks conserved residue(s) required for the propagation of feature annotation.</text>
</comment>
<dbReference type="InterPro" id="IPR003000">
    <property type="entry name" value="Sirtuin"/>
</dbReference>
<dbReference type="InterPro" id="IPR026591">
    <property type="entry name" value="Sirtuin_cat_small_dom_sf"/>
</dbReference>
<dbReference type="InterPro" id="IPR026590">
    <property type="entry name" value="Ssirtuin_cat_dom"/>
</dbReference>
<evidence type="ECO:0000256" key="2">
    <source>
        <dbReference type="ARBA" id="ARBA00022679"/>
    </source>
</evidence>
<keyword evidence="2" id="KW-0808">Transferase</keyword>
<dbReference type="STRING" id="847.BRW83_2223"/>
<feature type="domain" description="Deacetylase sirtuin-type" evidence="5">
    <location>
        <begin position="1"/>
        <end position="277"/>
    </location>
</feature>
<dbReference type="Proteomes" id="UP000005089">
    <property type="component" value="Unassembled WGS sequence"/>
</dbReference>
<dbReference type="EMBL" id="GG658170">
    <property type="protein sequence ID" value="EEO29037.1"/>
    <property type="molecule type" value="Genomic_DNA"/>
</dbReference>
<gene>
    <name evidence="6" type="ORF">OFBG_00065</name>
</gene>
<reference evidence="6 7" key="1">
    <citation type="submission" date="2009-02" db="EMBL/GenBank/DDBJ databases">
        <title>The Genome Sequence of Oxalobacter formigenes OXCC13.</title>
        <authorList>
            <consortium name="The Broad Institute Genome Sequencing Platform"/>
            <person name="Ward D."/>
            <person name="Young S.K."/>
            <person name="Kodira C.D."/>
            <person name="Zeng Q."/>
            <person name="Koehrsen M."/>
            <person name="Alvarado L."/>
            <person name="Berlin A."/>
            <person name="Borenstein D."/>
            <person name="Chen Z."/>
            <person name="Engels R."/>
            <person name="Freedman E."/>
            <person name="Gellesch M."/>
            <person name="Goldberg J."/>
            <person name="Griggs A."/>
            <person name="Gujja S."/>
            <person name="Heiman D."/>
            <person name="Hepburn T."/>
            <person name="Howarth C."/>
            <person name="Jen D."/>
            <person name="Larson L."/>
            <person name="Lewis B."/>
            <person name="Mehta T."/>
            <person name="Park D."/>
            <person name="Pearson M."/>
            <person name="Roberts A."/>
            <person name="Saif S."/>
            <person name="Shea T."/>
            <person name="Shenoy N."/>
            <person name="Sisk P."/>
            <person name="Stolte C."/>
            <person name="Sykes S."/>
            <person name="Walk T."/>
            <person name="White J."/>
            <person name="Yandava C."/>
            <person name="Allison M.J."/>
            <person name="Lander E."/>
            <person name="Nusbaum C."/>
            <person name="Galagan J."/>
            <person name="Birren B."/>
        </authorList>
    </citation>
    <scope>NUCLEOTIDE SEQUENCE [LARGE SCALE GENOMIC DNA]</scope>
    <source>
        <strain evidence="6 7">OXCC13</strain>
    </source>
</reference>
<dbReference type="PANTHER" id="PTHR11085:SF4">
    <property type="entry name" value="NAD-DEPENDENT PROTEIN DEACYLASE"/>
    <property type="match status" value="1"/>
</dbReference>
<dbReference type="SUPFAM" id="SSF52467">
    <property type="entry name" value="DHS-like NAD/FAD-binding domain"/>
    <property type="match status" value="1"/>
</dbReference>
<dbReference type="Pfam" id="PF02146">
    <property type="entry name" value="SIR2"/>
    <property type="match status" value="1"/>
</dbReference>
<dbReference type="Gene3D" id="3.40.50.1220">
    <property type="entry name" value="TPP-binding domain"/>
    <property type="match status" value="1"/>
</dbReference>
<dbReference type="OrthoDB" id="9800582at2"/>
<proteinExistence type="predicted"/>
<evidence type="ECO:0000313" key="6">
    <source>
        <dbReference type="EMBL" id="EEO29037.1"/>
    </source>
</evidence>
<dbReference type="AlphaFoldDB" id="C3XD28"/>
<dbReference type="RefSeq" id="WP_005879272.1">
    <property type="nucleotide sequence ID" value="NZ_CP019430.1"/>
</dbReference>
<dbReference type="GeneID" id="77136048"/>
<dbReference type="InterPro" id="IPR029035">
    <property type="entry name" value="DHS-like_NAD/FAD-binding_dom"/>
</dbReference>
<dbReference type="eggNOG" id="COG0846">
    <property type="taxonomic scope" value="Bacteria"/>
</dbReference>
<sequence length="277" mass="31024">MNSEAIKKAAQLIHEADSLFIGTGAGMGVDSGLADFRGNHGFWKAYPKLGNAGIEFTEMANPMAFVKNPRQAWGFYGHRLNQYRQTKPHAGFDILKKLGESRPLGYFVFTSNVDGQFQKAGFDPAIIAECHGSIHHLQCQDSCTGAIWEADDLQVEVDTENCLLTSELPVCPECRSLARPNILMFNDWGWIGERTEWQIAKLNQWYHRTKKMAVIELGAGIHVPTVRRVCESFNVPMIRINPGEPQVRSNNDVSLPLGALEALEKIYSEFQTLNNRS</sequence>
<dbReference type="Gene3D" id="3.30.1600.10">
    <property type="entry name" value="SIR2/SIRT2 'Small Domain"/>
    <property type="match status" value="1"/>
</dbReference>
<evidence type="ECO:0000313" key="7">
    <source>
        <dbReference type="Proteomes" id="UP000005089"/>
    </source>
</evidence>
<protein>
    <recommendedName>
        <fullName evidence="1">protein acetyllysine N-acetyltransferase</fullName>
        <ecNumber evidence="1">2.3.1.286</ecNumber>
    </recommendedName>
</protein>